<gene>
    <name evidence="1" type="ORF">NDU88_005967</name>
</gene>
<accession>A0AAV7X098</accession>
<evidence type="ECO:0000313" key="1">
    <source>
        <dbReference type="EMBL" id="KAJ1218387.1"/>
    </source>
</evidence>
<comment type="caution">
    <text evidence="1">The sequence shown here is derived from an EMBL/GenBank/DDBJ whole genome shotgun (WGS) entry which is preliminary data.</text>
</comment>
<sequence>MESQQRFSFHFPLAHRPGMCHSHTGVKPKAALGALDQVICNRSGLNWCGGKSFQSALHSSALFILEIVLQGQSVSYWPGHMQGQPAIPRRAHLLLCGDQRQLDPAPQGLIFLYCTCLCKQAVMSVPSLTVLCRKQAGRPHLLLQPRRVVTRG</sequence>
<reference evidence="1" key="1">
    <citation type="journal article" date="2022" name="bioRxiv">
        <title>Sequencing and chromosome-scale assembly of the giantPleurodeles waltlgenome.</title>
        <authorList>
            <person name="Brown T."/>
            <person name="Elewa A."/>
            <person name="Iarovenko S."/>
            <person name="Subramanian E."/>
            <person name="Araus A.J."/>
            <person name="Petzold A."/>
            <person name="Susuki M."/>
            <person name="Suzuki K.-i.T."/>
            <person name="Hayashi T."/>
            <person name="Toyoda A."/>
            <person name="Oliveira C."/>
            <person name="Osipova E."/>
            <person name="Leigh N.D."/>
            <person name="Simon A."/>
            <person name="Yun M.H."/>
        </authorList>
    </citation>
    <scope>NUCLEOTIDE SEQUENCE</scope>
    <source>
        <strain evidence="1">20211129_DDA</strain>
        <tissue evidence="1">Liver</tissue>
    </source>
</reference>
<name>A0AAV7X098_PLEWA</name>
<organism evidence="1 2">
    <name type="scientific">Pleurodeles waltl</name>
    <name type="common">Iberian ribbed newt</name>
    <dbReference type="NCBI Taxonomy" id="8319"/>
    <lineage>
        <taxon>Eukaryota</taxon>
        <taxon>Metazoa</taxon>
        <taxon>Chordata</taxon>
        <taxon>Craniata</taxon>
        <taxon>Vertebrata</taxon>
        <taxon>Euteleostomi</taxon>
        <taxon>Amphibia</taxon>
        <taxon>Batrachia</taxon>
        <taxon>Caudata</taxon>
        <taxon>Salamandroidea</taxon>
        <taxon>Salamandridae</taxon>
        <taxon>Pleurodelinae</taxon>
        <taxon>Pleurodeles</taxon>
    </lineage>
</organism>
<protein>
    <submittedName>
        <fullName evidence="1">Uncharacterized protein</fullName>
    </submittedName>
</protein>
<proteinExistence type="predicted"/>
<dbReference type="AlphaFoldDB" id="A0AAV7X098"/>
<dbReference type="Proteomes" id="UP001066276">
    <property type="component" value="Chromosome 1_1"/>
</dbReference>
<dbReference type="EMBL" id="JANPWB010000001">
    <property type="protein sequence ID" value="KAJ1218387.1"/>
    <property type="molecule type" value="Genomic_DNA"/>
</dbReference>
<keyword evidence="2" id="KW-1185">Reference proteome</keyword>
<evidence type="ECO:0000313" key="2">
    <source>
        <dbReference type="Proteomes" id="UP001066276"/>
    </source>
</evidence>